<dbReference type="PANTHER" id="PTHR10972:SF96">
    <property type="entry name" value="OXYSTEROL-BINDING PROTEIN-RELATED PROTEIN 1A-RELATED"/>
    <property type="match status" value="1"/>
</dbReference>
<dbReference type="PROSITE" id="PS50003">
    <property type="entry name" value="PH_DOMAIN"/>
    <property type="match status" value="1"/>
</dbReference>
<dbReference type="PANTHER" id="PTHR10972">
    <property type="entry name" value="OXYSTEROL-BINDING PROTEIN-RELATED"/>
    <property type="match status" value="1"/>
</dbReference>
<proteinExistence type="inferred from homology"/>
<dbReference type="Pfam" id="PF15413">
    <property type="entry name" value="PH_11"/>
    <property type="match status" value="1"/>
</dbReference>
<dbReference type="EMBL" id="CM035416">
    <property type="protein sequence ID" value="KAH7426051.1"/>
    <property type="molecule type" value="Genomic_DNA"/>
</dbReference>
<dbReference type="Proteomes" id="UP000825935">
    <property type="component" value="Chromosome 11"/>
</dbReference>
<evidence type="ECO:0000256" key="7">
    <source>
        <dbReference type="SAM" id="Coils"/>
    </source>
</evidence>
<dbReference type="SUPFAM" id="SSF50729">
    <property type="entry name" value="PH domain-like"/>
    <property type="match status" value="1"/>
</dbReference>
<accession>A0A8T2TR74</accession>
<name>A0A8T2TR74_CERRI</name>
<keyword evidence="3" id="KW-0813">Transport</keyword>
<dbReference type="FunFam" id="2.40.160.120:FF:000012">
    <property type="entry name" value="Oxysterol-binding protein-related protein 2A"/>
    <property type="match status" value="1"/>
</dbReference>
<dbReference type="Pfam" id="PF01237">
    <property type="entry name" value="Oxysterol_BP"/>
    <property type="match status" value="1"/>
</dbReference>
<feature type="compositionally biased region" description="Low complexity" evidence="8">
    <location>
        <begin position="352"/>
        <end position="365"/>
    </location>
</feature>
<dbReference type="EMBL" id="CM035416">
    <property type="protein sequence ID" value="KAH7426052.1"/>
    <property type="molecule type" value="Genomic_DNA"/>
</dbReference>
<dbReference type="InterPro" id="IPR011993">
    <property type="entry name" value="PH-like_dom_sf"/>
</dbReference>
<evidence type="ECO:0000256" key="8">
    <source>
        <dbReference type="SAM" id="MobiDB-lite"/>
    </source>
</evidence>
<organism evidence="10 11">
    <name type="scientific">Ceratopteris richardii</name>
    <name type="common">Triangle waterfern</name>
    <dbReference type="NCBI Taxonomy" id="49495"/>
    <lineage>
        <taxon>Eukaryota</taxon>
        <taxon>Viridiplantae</taxon>
        <taxon>Streptophyta</taxon>
        <taxon>Embryophyta</taxon>
        <taxon>Tracheophyta</taxon>
        <taxon>Polypodiopsida</taxon>
        <taxon>Polypodiidae</taxon>
        <taxon>Polypodiales</taxon>
        <taxon>Pteridineae</taxon>
        <taxon>Pteridaceae</taxon>
        <taxon>Parkerioideae</taxon>
        <taxon>Ceratopteris</taxon>
    </lineage>
</organism>
<evidence type="ECO:0000256" key="4">
    <source>
        <dbReference type="ARBA" id="ARBA00023054"/>
    </source>
</evidence>
<feature type="coiled-coil region" evidence="7">
    <location>
        <begin position="265"/>
        <end position="299"/>
    </location>
</feature>
<dbReference type="SMART" id="SM00233">
    <property type="entry name" value="PH"/>
    <property type="match status" value="1"/>
</dbReference>
<comment type="caution">
    <text evidence="10">The sequence shown here is derived from an EMBL/GenBank/DDBJ whole genome shotgun (WGS) entry which is preliminary data.</text>
</comment>
<dbReference type="GO" id="GO:0005829">
    <property type="term" value="C:cytosol"/>
    <property type="evidence" value="ECO:0007669"/>
    <property type="project" value="TreeGrafter"/>
</dbReference>
<dbReference type="InterPro" id="IPR037239">
    <property type="entry name" value="OSBP_sf"/>
</dbReference>
<dbReference type="Gene3D" id="2.40.160.120">
    <property type="match status" value="1"/>
</dbReference>
<dbReference type="GO" id="GO:0006869">
    <property type="term" value="P:lipid transport"/>
    <property type="evidence" value="ECO:0007669"/>
    <property type="project" value="UniProtKB-KW"/>
</dbReference>
<feature type="domain" description="PH" evidence="9">
    <location>
        <begin position="83"/>
        <end position="208"/>
    </location>
</feature>
<keyword evidence="5" id="KW-0445">Lipid transport</keyword>
<dbReference type="GO" id="GO:0032934">
    <property type="term" value="F:sterol binding"/>
    <property type="evidence" value="ECO:0007669"/>
    <property type="project" value="TreeGrafter"/>
</dbReference>
<protein>
    <recommendedName>
        <fullName evidence="9">PH domain-containing protein</fullName>
    </recommendedName>
</protein>
<dbReference type="SUPFAM" id="SSF144000">
    <property type="entry name" value="Oxysterol-binding protein-like"/>
    <property type="match status" value="1"/>
</dbReference>
<dbReference type="Gene3D" id="2.30.29.30">
    <property type="entry name" value="Pleckstrin-homology domain (PH domain)/Phosphotyrosine-binding domain (PTB)"/>
    <property type="match status" value="1"/>
</dbReference>
<comment type="similarity">
    <text evidence="2">Belongs to the OSBP family.</text>
</comment>
<dbReference type="CDD" id="cd13294">
    <property type="entry name" value="PH_ORP_plant"/>
    <property type="match status" value="1"/>
</dbReference>
<dbReference type="GO" id="GO:0016020">
    <property type="term" value="C:membrane"/>
    <property type="evidence" value="ECO:0007669"/>
    <property type="project" value="TreeGrafter"/>
</dbReference>
<dbReference type="InterPro" id="IPR000648">
    <property type="entry name" value="Oxysterol-bd"/>
</dbReference>
<evidence type="ECO:0000259" key="9">
    <source>
        <dbReference type="PROSITE" id="PS50003"/>
    </source>
</evidence>
<dbReference type="Gene3D" id="3.30.70.3490">
    <property type="match status" value="1"/>
</dbReference>
<gene>
    <name evidence="10" type="ORF">KP509_11G082800</name>
</gene>
<evidence type="ECO:0000256" key="5">
    <source>
        <dbReference type="ARBA" id="ARBA00023055"/>
    </source>
</evidence>
<keyword evidence="4 7" id="KW-0175">Coiled coil</keyword>
<dbReference type="OrthoDB" id="14833at2759"/>
<evidence type="ECO:0000256" key="2">
    <source>
        <dbReference type="ARBA" id="ARBA00008842"/>
    </source>
</evidence>
<keyword evidence="11" id="KW-1185">Reference proteome</keyword>
<evidence type="ECO:0000256" key="1">
    <source>
        <dbReference type="ARBA" id="ARBA00003361"/>
    </source>
</evidence>
<evidence type="ECO:0000313" key="10">
    <source>
        <dbReference type="EMBL" id="KAH7426051.1"/>
    </source>
</evidence>
<sequence length="781" mass="89344">MYALCCIPPVGMENASDHDWRCPSLHLITRPCNAHKASTGFVDASLSTSDHQKLPSSVSNVTAPQENSTISLRAPQTEAFEPHESVAGILYKWVNFGKGWRMRWFVLKDGVLSYYKVHGPYKITLSDEKYTISKIIGEESQKLIKKQRNIHRPRKSFGEVHLQVASIRRSNSDDKKFYIFTGTKTLHLRSENKDDRHAWLEALFAAKDYVQRSFTRQPSLQPSFHREVSTKLLRNRLLQEAVAENVIVDCEDIVRREFSVLLRHLKILEESHMNLLERLKQLEGEKVELETTVVDESQNNASAHMDVLGEEDQGGSEAETDDEKDVPGGPEGESEEDDNVFFDTNEFLGTDSKCSSSSSLSRDSSGTFVERADPSSNQSLDSMESVGLSYPNVERRKRLPEPKEKEKGVSLWSMIKDNIGKDLTKICLPVYFNEPLSSLQKCFEDLEYSYLLDRACAWGKQGNRLMQILNIAAFAVSGYSSTEGRACKPFNPLLGETYEADYPDKGVRFISEKVSHHPMIVACHCEGKDWVFWGDCDLKSKFWGRSIQLDPSGLLTLQFADGQCFQWSKVTTAIYNLIIGKLYCDHYGTMRIQGNGDLFCKIKFKEQSILDRNPHQVQGYVYDKGENKLASLFGKWDEAIYFVLGDIATRGKAFDPMSEATLLWKINDPPEFPTRYNLTRFAITLNEITCGLKERLPPTDSRLRPDQRYLENGEYELANAEKLRLEQKQRQARKLQERGWQPRWFSRKNGTFEYEGGYWEARERRNWSACPDIFGPDLVSV</sequence>
<dbReference type="AlphaFoldDB" id="A0A8T2TR74"/>
<feature type="compositionally biased region" description="Acidic residues" evidence="8">
    <location>
        <begin position="310"/>
        <end position="324"/>
    </location>
</feature>
<evidence type="ECO:0000313" key="11">
    <source>
        <dbReference type="Proteomes" id="UP000825935"/>
    </source>
</evidence>
<evidence type="ECO:0000256" key="6">
    <source>
        <dbReference type="ARBA" id="ARBA00023121"/>
    </source>
</evidence>
<dbReference type="OMA" id="WEARENS"/>
<dbReference type="EMBL" id="CM035416">
    <property type="protein sequence ID" value="KAH7426050.1"/>
    <property type="molecule type" value="Genomic_DNA"/>
</dbReference>
<reference evidence="10" key="1">
    <citation type="submission" date="2021-08" db="EMBL/GenBank/DDBJ databases">
        <title>WGS assembly of Ceratopteris richardii.</title>
        <authorList>
            <person name="Marchant D.B."/>
            <person name="Chen G."/>
            <person name="Jenkins J."/>
            <person name="Shu S."/>
            <person name="Leebens-Mack J."/>
            <person name="Grimwood J."/>
            <person name="Schmutz J."/>
            <person name="Soltis P."/>
            <person name="Soltis D."/>
            <person name="Chen Z.-H."/>
        </authorList>
    </citation>
    <scope>NUCLEOTIDE SEQUENCE</scope>
    <source>
        <strain evidence="10">Whitten #5841</strain>
        <tissue evidence="10">Leaf</tissue>
    </source>
</reference>
<evidence type="ECO:0000256" key="3">
    <source>
        <dbReference type="ARBA" id="ARBA00022448"/>
    </source>
</evidence>
<keyword evidence="6" id="KW-0446">Lipid-binding</keyword>
<dbReference type="FunFam" id="3.30.70.3490:FF:000013">
    <property type="entry name" value="Oxysterol-binding protein-related protein 2A"/>
    <property type="match status" value="1"/>
</dbReference>
<comment type="function">
    <text evidence="1">May be involved in the transport of sterols.</text>
</comment>
<dbReference type="InterPro" id="IPR001849">
    <property type="entry name" value="PH_domain"/>
</dbReference>
<feature type="region of interest" description="Disordered" evidence="8">
    <location>
        <begin position="310"/>
        <end position="403"/>
    </location>
</feature>